<accession>A0A7X9P3F1</accession>
<dbReference type="PANTHER" id="PTHR30483">
    <property type="entry name" value="LEUCINE-SPECIFIC-BINDING PROTEIN"/>
    <property type="match status" value="1"/>
</dbReference>
<dbReference type="AlphaFoldDB" id="A0A7X9P3F1"/>
<dbReference type="InterPro" id="IPR011990">
    <property type="entry name" value="TPR-like_helical_dom_sf"/>
</dbReference>
<dbReference type="SUPFAM" id="SSF48452">
    <property type="entry name" value="TPR-like"/>
    <property type="match status" value="1"/>
</dbReference>
<sequence>MRYFYTLILTFLFSFNALAQGGKTEVEKYTYGKQLIDQGKYQPAIVVLQDMMTLKGVTLQPYAYTLIGYAYYQEGNFIEAQNNLNKAITDYADWDEKEQAKYLLGCSYLKAKKYDESLMTVNGITDKKLRQELNTMIFQELEELSIEELKPICEANTENEDIATLLFDKILQQPKEERDQELLTKLSVHLGIEINKHVVKKSEKKDKYTVAVVLPFFTETTDGNALRVKNEFVYNIYQGILIGQEYLAKRDVNIDIIAYDTKRDTTHLSALLEDPKMMNVDLIIGPLYADMLPIVKKFSNETGIPMVNPISSNSAVIEDASNAFITSSTPETIGKSLGKRLRAEELATLEQFPEGDSLRIQADTVQTYVVFGHSTKEKQMAAAFKEAYEAEGGKIAAYQEFDPVDGFNVVQEMFQPLAYDDSLEVVKDSTAHVFISVVNEVEALSTVSALLSLGTVASAYVPQEWLKYNQLSYSQMETAQINILYPNWFDDDSFRAKTFIAEYQEKFNNQPSGFVYNGFETMFAFGMILNDYGNGFVQKLRSSDEFRKGYLTPAYNYKNAQDNQYVPIIQFIDGDLKNKTPLEEAVN</sequence>
<dbReference type="SUPFAM" id="SSF53822">
    <property type="entry name" value="Periplasmic binding protein-like I"/>
    <property type="match status" value="1"/>
</dbReference>
<dbReference type="InterPro" id="IPR051010">
    <property type="entry name" value="BCAA_transport"/>
</dbReference>
<evidence type="ECO:0000313" key="3">
    <source>
        <dbReference type="Proteomes" id="UP000576082"/>
    </source>
</evidence>
<dbReference type="EMBL" id="JABANE010000013">
    <property type="protein sequence ID" value="NME67707.1"/>
    <property type="molecule type" value="Genomic_DNA"/>
</dbReference>
<dbReference type="Gene3D" id="3.40.50.2300">
    <property type="match status" value="2"/>
</dbReference>
<feature type="chain" id="PRO_5030929877" evidence="1">
    <location>
        <begin position="20"/>
        <end position="587"/>
    </location>
</feature>
<proteinExistence type="predicted"/>
<dbReference type="InterPro" id="IPR028082">
    <property type="entry name" value="Peripla_BP_I"/>
</dbReference>
<reference evidence="2 3" key="1">
    <citation type="submission" date="2020-04" db="EMBL/GenBank/DDBJ databases">
        <title>Flammeovirga sp. SR4, a novel species isolated from seawater.</title>
        <authorList>
            <person name="Wang X."/>
        </authorList>
    </citation>
    <scope>NUCLEOTIDE SEQUENCE [LARGE SCALE GENOMIC DNA]</scope>
    <source>
        <strain evidence="2 3">ATCC 23126</strain>
    </source>
</reference>
<dbReference type="PANTHER" id="PTHR30483:SF6">
    <property type="entry name" value="PERIPLASMIC BINDING PROTEIN OF ABC TRANSPORTER FOR NATURAL AMINO ACIDS"/>
    <property type="match status" value="1"/>
</dbReference>
<keyword evidence="3" id="KW-1185">Reference proteome</keyword>
<gene>
    <name evidence="2" type="ORF">HHU12_06990</name>
</gene>
<dbReference type="Proteomes" id="UP000576082">
    <property type="component" value="Unassembled WGS sequence"/>
</dbReference>
<dbReference type="Gene3D" id="1.25.40.10">
    <property type="entry name" value="Tetratricopeptide repeat domain"/>
    <property type="match status" value="1"/>
</dbReference>
<feature type="signal peptide" evidence="1">
    <location>
        <begin position="1"/>
        <end position="19"/>
    </location>
</feature>
<evidence type="ECO:0000313" key="2">
    <source>
        <dbReference type="EMBL" id="NME67707.1"/>
    </source>
</evidence>
<evidence type="ECO:0000256" key="1">
    <source>
        <dbReference type="SAM" id="SignalP"/>
    </source>
</evidence>
<keyword evidence="1" id="KW-0732">Signal</keyword>
<comment type="caution">
    <text evidence="2">The sequence shown here is derived from an EMBL/GenBank/DDBJ whole genome shotgun (WGS) entry which is preliminary data.</text>
</comment>
<organism evidence="2 3">
    <name type="scientific">Flammeovirga aprica JL-4</name>
    <dbReference type="NCBI Taxonomy" id="694437"/>
    <lineage>
        <taxon>Bacteria</taxon>
        <taxon>Pseudomonadati</taxon>
        <taxon>Bacteroidota</taxon>
        <taxon>Cytophagia</taxon>
        <taxon>Cytophagales</taxon>
        <taxon>Flammeovirgaceae</taxon>
        <taxon>Flammeovirga</taxon>
    </lineage>
</organism>
<dbReference type="RefSeq" id="WP_169656034.1">
    <property type="nucleotide sequence ID" value="NZ_JABANE010000013.1"/>
</dbReference>
<protein>
    <submittedName>
        <fullName evidence="2">ABC transporter substrate-binding protein</fullName>
    </submittedName>
</protein>
<name>A0A7X9P3F1_9BACT</name>